<dbReference type="OrthoDB" id="5429438at2"/>
<organism evidence="1 2">
    <name type="scientific">Humidesulfovibrio mexicanus</name>
    <dbReference type="NCBI Taxonomy" id="147047"/>
    <lineage>
        <taxon>Bacteria</taxon>
        <taxon>Pseudomonadati</taxon>
        <taxon>Thermodesulfobacteriota</taxon>
        <taxon>Desulfovibrionia</taxon>
        <taxon>Desulfovibrionales</taxon>
        <taxon>Desulfovibrionaceae</taxon>
        <taxon>Humidesulfovibrio</taxon>
    </lineage>
</organism>
<dbReference type="AlphaFoldDB" id="A0A238YVG1"/>
<sequence>MLKTLENTEPGNGDQRLGAYLAMLPALAWRIDIVANEITYLNAYTIPSLGEEAKAVLQNPAYARQMIVGQDNDRFLHCYDQMRNRHPAACTFRIRLADGTIAWFKLMSMPDPELPTCSLGLFMDITAHVNAILSTDGRPPLCDRIDLLDEPVLLIRFSDRRVFMANAAARSLLCYSASDMASLDLGRLFQKNTREQMFHVYEGLIFSDFWAGELIVTDSTGRHHQCMARVQAVARDEKSLLWVTLTHLNTCTACRETPTRCDAPTPPRKTIQAMAKCKTITELLKTMLDVLPPDSPTSGIMLSRIFIAENRVQVTGVGEPFDFLPEDHTHPYEGSIAENIVRFNLPQHVVQETSKSIKPIDWALFIPRGIRSYYAQPFFDNGVLTKVLIFCSRQAESYDPEAPAPLYELYPEFLKGLERCLKRKGAR</sequence>
<keyword evidence="2" id="KW-1185">Reference proteome</keyword>
<protein>
    <recommendedName>
        <fullName evidence="3">PAS domain-containing protein</fullName>
    </recommendedName>
</protein>
<dbReference type="Gene3D" id="3.30.450.20">
    <property type="entry name" value="PAS domain"/>
    <property type="match status" value="1"/>
</dbReference>
<reference evidence="1 2" key="1">
    <citation type="submission" date="2017-06" db="EMBL/GenBank/DDBJ databases">
        <authorList>
            <person name="Kim H.J."/>
            <person name="Triplett B.A."/>
        </authorList>
    </citation>
    <scope>NUCLEOTIDE SEQUENCE [LARGE SCALE GENOMIC DNA]</scope>
    <source>
        <strain evidence="1 2">DSM 13116</strain>
    </source>
</reference>
<evidence type="ECO:0008006" key="3">
    <source>
        <dbReference type="Google" id="ProtNLM"/>
    </source>
</evidence>
<gene>
    <name evidence="1" type="ORF">SAMN04488503_0986</name>
</gene>
<dbReference type="InterPro" id="IPR035965">
    <property type="entry name" value="PAS-like_dom_sf"/>
</dbReference>
<dbReference type="Proteomes" id="UP000198324">
    <property type="component" value="Unassembled WGS sequence"/>
</dbReference>
<dbReference type="RefSeq" id="WP_089272350.1">
    <property type="nucleotide sequence ID" value="NZ_FZOC01000002.1"/>
</dbReference>
<dbReference type="SUPFAM" id="SSF55785">
    <property type="entry name" value="PYP-like sensor domain (PAS domain)"/>
    <property type="match status" value="2"/>
</dbReference>
<evidence type="ECO:0000313" key="1">
    <source>
        <dbReference type="EMBL" id="SNR74449.1"/>
    </source>
</evidence>
<name>A0A238YVG1_9BACT</name>
<dbReference type="EMBL" id="FZOC01000002">
    <property type="protein sequence ID" value="SNR74449.1"/>
    <property type="molecule type" value="Genomic_DNA"/>
</dbReference>
<proteinExistence type="predicted"/>
<evidence type="ECO:0000313" key="2">
    <source>
        <dbReference type="Proteomes" id="UP000198324"/>
    </source>
</evidence>
<accession>A0A238YVG1</accession>